<feature type="chain" id="PRO_5035284392" description="SCP domain-containing protein" evidence="1">
    <location>
        <begin position="32"/>
        <end position="165"/>
    </location>
</feature>
<accession>A0A8J3YM24</accession>
<dbReference type="PANTHER" id="PTHR31157">
    <property type="entry name" value="SCP DOMAIN-CONTAINING PROTEIN"/>
    <property type="match status" value="1"/>
</dbReference>
<dbReference type="EMBL" id="BOPF01000018">
    <property type="protein sequence ID" value="GIJ47974.1"/>
    <property type="molecule type" value="Genomic_DNA"/>
</dbReference>
<evidence type="ECO:0000313" key="4">
    <source>
        <dbReference type="Proteomes" id="UP000619260"/>
    </source>
</evidence>
<feature type="signal peptide" evidence="1">
    <location>
        <begin position="1"/>
        <end position="31"/>
    </location>
</feature>
<evidence type="ECO:0000313" key="3">
    <source>
        <dbReference type="EMBL" id="GIJ47974.1"/>
    </source>
</evidence>
<dbReference type="AlphaFoldDB" id="A0A8J3YM24"/>
<feature type="domain" description="SCP" evidence="2">
    <location>
        <begin position="47"/>
        <end position="162"/>
    </location>
</feature>
<evidence type="ECO:0000256" key="1">
    <source>
        <dbReference type="SAM" id="SignalP"/>
    </source>
</evidence>
<dbReference type="CDD" id="cd05379">
    <property type="entry name" value="CAP_bacterial"/>
    <property type="match status" value="1"/>
</dbReference>
<dbReference type="PANTHER" id="PTHR31157:SF1">
    <property type="entry name" value="SCP DOMAIN-CONTAINING PROTEIN"/>
    <property type="match status" value="1"/>
</dbReference>
<comment type="caution">
    <text evidence="3">The sequence shown here is derived from an EMBL/GenBank/DDBJ whole genome shotgun (WGS) entry which is preliminary data.</text>
</comment>
<gene>
    <name evidence="3" type="ORF">Val02_48600</name>
</gene>
<evidence type="ECO:0000259" key="2">
    <source>
        <dbReference type="Pfam" id="PF00188"/>
    </source>
</evidence>
<protein>
    <recommendedName>
        <fullName evidence="2">SCP domain-containing protein</fullName>
    </recommendedName>
</protein>
<dbReference type="Pfam" id="PF00188">
    <property type="entry name" value="CAP"/>
    <property type="match status" value="1"/>
</dbReference>
<sequence>MTSLVRRIGAIATLSAALFGGLALAAGTAQAATTPVPDTTLEATVIKLTNDARLKNGCAALRTDAKLTLAARAHSADMVKLNYFSHTSKTDGANFVTRAKRAGYTGAIGENIAWGYRTAETVTKGWLDSPGHRANILNCKAKAVGVGLARKADGTPYWTQVFGSI</sequence>
<dbReference type="InterPro" id="IPR035940">
    <property type="entry name" value="CAP_sf"/>
</dbReference>
<organism evidence="3 4">
    <name type="scientific">Virgisporangium aliadipatigenens</name>
    <dbReference type="NCBI Taxonomy" id="741659"/>
    <lineage>
        <taxon>Bacteria</taxon>
        <taxon>Bacillati</taxon>
        <taxon>Actinomycetota</taxon>
        <taxon>Actinomycetes</taxon>
        <taxon>Micromonosporales</taxon>
        <taxon>Micromonosporaceae</taxon>
        <taxon>Virgisporangium</taxon>
    </lineage>
</organism>
<dbReference type="Gene3D" id="3.40.33.10">
    <property type="entry name" value="CAP"/>
    <property type="match status" value="1"/>
</dbReference>
<dbReference type="RefSeq" id="WP_203901467.1">
    <property type="nucleotide sequence ID" value="NZ_BOPF01000018.1"/>
</dbReference>
<reference evidence="3" key="1">
    <citation type="submission" date="2021-01" db="EMBL/GenBank/DDBJ databases">
        <title>Whole genome shotgun sequence of Virgisporangium aliadipatigenens NBRC 105644.</title>
        <authorList>
            <person name="Komaki H."/>
            <person name="Tamura T."/>
        </authorList>
    </citation>
    <scope>NUCLEOTIDE SEQUENCE</scope>
    <source>
        <strain evidence="3">NBRC 105644</strain>
    </source>
</reference>
<name>A0A8J3YM24_9ACTN</name>
<dbReference type="InterPro" id="IPR014044">
    <property type="entry name" value="CAP_dom"/>
</dbReference>
<dbReference type="SUPFAM" id="SSF55797">
    <property type="entry name" value="PR-1-like"/>
    <property type="match status" value="1"/>
</dbReference>
<proteinExistence type="predicted"/>
<dbReference type="Proteomes" id="UP000619260">
    <property type="component" value="Unassembled WGS sequence"/>
</dbReference>
<keyword evidence="1" id="KW-0732">Signal</keyword>
<keyword evidence="4" id="KW-1185">Reference proteome</keyword>